<proteinExistence type="predicted"/>
<dbReference type="EMBL" id="SJOL01003271">
    <property type="protein sequence ID" value="TGZ72820.1"/>
    <property type="molecule type" value="Genomic_DNA"/>
</dbReference>
<name>A0A4S2M8N1_OPIFE</name>
<feature type="non-terminal residue" evidence="1">
    <location>
        <position position="1"/>
    </location>
</feature>
<evidence type="ECO:0000313" key="1">
    <source>
        <dbReference type="EMBL" id="TGZ72820.1"/>
    </source>
</evidence>
<evidence type="ECO:0000313" key="2">
    <source>
        <dbReference type="Proteomes" id="UP000308267"/>
    </source>
</evidence>
<gene>
    <name evidence="1" type="ORF">CRM22_001850</name>
</gene>
<sequence>LGCCARFSVRSLNQKTYKPLSFSEVIGAWLDFLVFCCRTWICGLTSRETSEFSEVCSIHGVWNFRLSRRFTLVWKSKLGLVRFLFYLRCQMSGATNNLPSHFLTANSRVYVGRLLLHNYFDCDLSSPN</sequence>
<reference evidence="1 2" key="1">
    <citation type="journal article" date="2019" name="BMC Genomics">
        <title>New insights from Opisthorchis felineus genome: update on genomics of the epidemiologically important liver flukes.</title>
        <authorList>
            <person name="Ershov N.I."/>
            <person name="Mordvinov V.A."/>
            <person name="Prokhortchouk E.B."/>
            <person name="Pakharukova M.Y."/>
            <person name="Gunbin K.V."/>
            <person name="Ustyantsev K."/>
            <person name="Genaev M.A."/>
            <person name="Blinov A.G."/>
            <person name="Mazur A."/>
            <person name="Boulygina E."/>
            <person name="Tsygankova S."/>
            <person name="Khrameeva E."/>
            <person name="Chekanov N."/>
            <person name="Fan G."/>
            <person name="Xiao A."/>
            <person name="Zhang H."/>
            <person name="Xu X."/>
            <person name="Yang H."/>
            <person name="Solovyev V."/>
            <person name="Lee S.M."/>
            <person name="Liu X."/>
            <person name="Afonnikov D.A."/>
            <person name="Skryabin K.G."/>
        </authorList>
    </citation>
    <scope>NUCLEOTIDE SEQUENCE [LARGE SCALE GENOMIC DNA]</scope>
    <source>
        <strain evidence="1">AK-0245</strain>
        <tissue evidence="1">Whole organism</tissue>
    </source>
</reference>
<protein>
    <submittedName>
        <fullName evidence="1">Uncharacterized protein</fullName>
    </submittedName>
</protein>
<keyword evidence="2" id="KW-1185">Reference proteome</keyword>
<accession>A0A4S2M8N1</accession>
<organism evidence="1 2">
    <name type="scientific">Opisthorchis felineus</name>
    <dbReference type="NCBI Taxonomy" id="147828"/>
    <lineage>
        <taxon>Eukaryota</taxon>
        <taxon>Metazoa</taxon>
        <taxon>Spiralia</taxon>
        <taxon>Lophotrochozoa</taxon>
        <taxon>Platyhelminthes</taxon>
        <taxon>Trematoda</taxon>
        <taxon>Digenea</taxon>
        <taxon>Opisthorchiida</taxon>
        <taxon>Opisthorchiata</taxon>
        <taxon>Opisthorchiidae</taxon>
        <taxon>Opisthorchis</taxon>
    </lineage>
</organism>
<dbReference type="Proteomes" id="UP000308267">
    <property type="component" value="Unassembled WGS sequence"/>
</dbReference>
<dbReference type="AlphaFoldDB" id="A0A4S2M8N1"/>
<comment type="caution">
    <text evidence="1">The sequence shown here is derived from an EMBL/GenBank/DDBJ whole genome shotgun (WGS) entry which is preliminary data.</text>
</comment>